<feature type="transmembrane region" description="Helical" evidence="6">
    <location>
        <begin position="152"/>
        <end position="173"/>
    </location>
</feature>
<dbReference type="GO" id="GO:0005886">
    <property type="term" value="C:plasma membrane"/>
    <property type="evidence" value="ECO:0007669"/>
    <property type="project" value="UniProtKB-SubCell"/>
</dbReference>
<evidence type="ECO:0000313" key="8">
    <source>
        <dbReference type="Proteomes" id="UP000307087"/>
    </source>
</evidence>
<protein>
    <submittedName>
        <fullName evidence="7">Amino acid transporter</fullName>
    </submittedName>
</protein>
<comment type="caution">
    <text evidence="7">The sequence shown here is derived from an EMBL/GenBank/DDBJ whole genome shotgun (WGS) entry which is preliminary data.</text>
</comment>
<gene>
    <name evidence="7" type="ORF">E9934_18915</name>
</gene>
<dbReference type="OrthoDB" id="5638726at2"/>
<evidence type="ECO:0000256" key="1">
    <source>
        <dbReference type="ARBA" id="ARBA00004651"/>
    </source>
</evidence>
<feature type="transmembrane region" description="Helical" evidence="6">
    <location>
        <begin position="67"/>
        <end position="88"/>
    </location>
</feature>
<evidence type="ECO:0000256" key="6">
    <source>
        <dbReference type="SAM" id="Phobius"/>
    </source>
</evidence>
<reference evidence="7 8" key="1">
    <citation type="journal article" date="2009" name="Int. J. Syst. Evol. Microbiol.">
        <title>Nocardioides caeni sp. nov., isolated from wastewater.</title>
        <authorList>
            <person name="Yoon J.H."/>
            <person name="Kang S.J."/>
            <person name="Park S."/>
            <person name="Kim W."/>
            <person name="Oh T.K."/>
        </authorList>
    </citation>
    <scope>NUCLEOTIDE SEQUENCE [LARGE SCALE GENOMIC DNA]</scope>
    <source>
        <strain evidence="7 8">DSM 23134</strain>
    </source>
</reference>
<dbReference type="PANTHER" id="PTHR30086">
    <property type="entry name" value="ARGININE EXPORTER PROTEIN ARGO"/>
    <property type="match status" value="1"/>
</dbReference>
<evidence type="ECO:0000256" key="2">
    <source>
        <dbReference type="ARBA" id="ARBA00022475"/>
    </source>
</evidence>
<name>A0A4S8MZD7_9ACTN</name>
<keyword evidence="8" id="KW-1185">Reference proteome</keyword>
<dbReference type="PANTHER" id="PTHR30086:SF20">
    <property type="entry name" value="ARGININE EXPORTER PROTEIN ARGO-RELATED"/>
    <property type="match status" value="1"/>
</dbReference>
<evidence type="ECO:0000256" key="3">
    <source>
        <dbReference type="ARBA" id="ARBA00022692"/>
    </source>
</evidence>
<evidence type="ECO:0000256" key="4">
    <source>
        <dbReference type="ARBA" id="ARBA00022989"/>
    </source>
</evidence>
<sequence>MIAPIGAGFVTGGSLIVAIGAQNAYVLRQGLTRQHTGAVVAVCAISDIVLIAAGVAGVGTLVERSGWLVEFVTWLGVCFLLAYAASAVRRALRPGSLTADGPVLAEEARGPVLARAAALTWLNPHVYLDTVLLIGSIAATHAATDGAVGGRWLFALGACAASVVWFASLGFGARRLSPLLSRPRSWQVLELVVAATMVLVAAKLALG</sequence>
<evidence type="ECO:0000313" key="7">
    <source>
        <dbReference type="EMBL" id="THV08847.1"/>
    </source>
</evidence>
<dbReference type="GO" id="GO:0015171">
    <property type="term" value="F:amino acid transmembrane transporter activity"/>
    <property type="evidence" value="ECO:0007669"/>
    <property type="project" value="TreeGrafter"/>
</dbReference>
<proteinExistence type="predicted"/>
<organism evidence="7 8">
    <name type="scientific">Nocardioides caeni</name>
    <dbReference type="NCBI Taxonomy" id="574700"/>
    <lineage>
        <taxon>Bacteria</taxon>
        <taxon>Bacillati</taxon>
        <taxon>Actinomycetota</taxon>
        <taxon>Actinomycetes</taxon>
        <taxon>Propionibacteriales</taxon>
        <taxon>Nocardioidaceae</taxon>
        <taxon>Nocardioides</taxon>
    </lineage>
</organism>
<keyword evidence="5 6" id="KW-0472">Membrane</keyword>
<keyword evidence="2" id="KW-1003">Cell membrane</keyword>
<dbReference type="Proteomes" id="UP000307087">
    <property type="component" value="Unassembled WGS sequence"/>
</dbReference>
<comment type="subcellular location">
    <subcellularLocation>
        <location evidence="1">Cell membrane</location>
        <topology evidence="1">Multi-pass membrane protein</topology>
    </subcellularLocation>
</comment>
<feature type="transmembrane region" description="Helical" evidence="6">
    <location>
        <begin position="185"/>
        <end position="206"/>
    </location>
</feature>
<dbReference type="RefSeq" id="WP_136564461.1">
    <property type="nucleotide sequence ID" value="NZ_BAABLS010000004.1"/>
</dbReference>
<dbReference type="Pfam" id="PF01810">
    <property type="entry name" value="LysE"/>
    <property type="match status" value="1"/>
</dbReference>
<feature type="transmembrane region" description="Helical" evidence="6">
    <location>
        <begin position="38"/>
        <end position="61"/>
    </location>
</feature>
<accession>A0A4S8MZD7</accession>
<dbReference type="AlphaFoldDB" id="A0A4S8MZD7"/>
<keyword evidence="4 6" id="KW-1133">Transmembrane helix</keyword>
<evidence type="ECO:0000256" key="5">
    <source>
        <dbReference type="ARBA" id="ARBA00023136"/>
    </source>
</evidence>
<feature type="transmembrane region" description="Helical" evidence="6">
    <location>
        <begin position="6"/>
        <end position="26"/>
    </location>
</feature>
<dbReference type="EMBL" id="STGW01000024">
    <property type="protein sequence ID" value="THV08847.1"/>
    <property type="molecule type" value="Genomic_DNA"/>
</dbReference>
<dbReference type="InterPro" id="IPR001123">
    <property type="entry name" value="LeuE-type"/>
</dbReference>
<keyword evidence="3 6" id="KW-0812">Transmembrane</keyword>